<dbReference type="InterPro" id="IPR013154">
    <property type="entry name" value="ADH-like_N"/>
</dbReference>
<name>A0ABQ6K9L0_9MICO</name>
<comment type="cofactor">
    <cofactor evidence="1 5">
        <name>Zn(2+)</name>
        <dbReference type="ChEBI" id="CHEBI:29105"/>
    </cofactor>
</comment>
<dbReference type="Pfam" id="PF08240">
    <property type="entry name" value="ADH_N"/>
    <property type="match status" value="1"/>
</dbReference>
<dbReference type="InterPro" id="IPR002328">
    <property type="entry name" value="ADH_Zn_CS"/>
</dbReference>
<dbReference type="InterPro" id="IPR036291">
    <property type="entry name" value="NAD(P)-bd_dom_sf"/>
</dbReference>
<evidence type="ECO:0000256" key="1">
    <source>
        <dbReference type="ARBA" id="ARBA00001947"/>
    </source>
</evidence>
<dbReference type="SUPFAM" id="SSF51735">
    <property type="entry name" value="NAD(P)-binding Rossmann-fold domains"/>
    <property type="match status" value="1"/>
</dbReference>
<evidence type="ECO:0000313" key="7">
    <source>
        <dbReference type="EMBL" id="GMA95507.1"/>
    </source>
</evidence>
<dbReference type="InterPro" id="IPR013149">
    <property type="entry name" value="ADH-like_C"/>
</dbReference>
<dbReference type="Proteomes" id="UP001157034">
    <property type="component" value="Unassembled WGS sequence"/>
</dbReference>
<evidence type="ECO:0000256" key="2">
    <source>
        <dbReference type="ARBA" id="ARBA00022723"/>
    </source>
</evidence>
<keyword evidence="2 5" id="KW-0479">Metal-binding</keyword>
<sequence>MREVPVPEPGARDALVRVEATGLCRSDAHAWAGADDTVHPPYTPGHELVGVVASVGAEVRRVEAGQRVTTPFVCGCGECEDCTGGRAQVCRFQQQPGFTYDGSFAEYVLVRNADVNAVIVPDDVDPEGAALLGCRFATAYRGLVDRARLRAGETVAVLGCGGVGLSAILIASALGARVIAVDVSAAALELARGAGAAATVDIAGLDDPAVPGAIRDAAGGAPEVVVEALGRPATLATGLRTLASGGRLLQIGLLPPEPPVPMGEVIARELTVLGSHGMAAADYPRLLELARSGGLRPQSLVSRRIGLQEVPAALVALGSRGSAGPGVTMIRP</sequence>
<dbReference type="PANTHER" id="PTHR43401:SF5">
    <property type="entry name" value="ALCOHOL DEHYDROGENASE-RELATED"/>
    <property type="match status" value="1"/>
</dbReference>
<dbReference type="SMART" id="SM00829">
    <property type="entry name" value="PKS_ER"/>
    <property type="match status" value="1"/>
</dbReference>
<dbReference type="PROSITE" id="PS00059">
    <property type="entry name" value="ADH_ZINC"/>
    <property type="match status" value="1"/>
</dbReference>
<accession>A0ABQ6K9L0</accession>
<dbReference type="Gene3D" id="3.90.180.10">
    <property type="entry name" value="Medium-chain alcohol dehydrogenases, catalytic domain"/>
    <property type="match status" value="1"/>
</dbReference>
<dbReference type="EMBL" id="BSVB01000001">
    <property type="protein sequence ID" value="GMA95507.1"/>
    <property type="molecule type" value="Genomic_DNA"/>
</dbReference>
<evidence type="ECO:0000256" key="5">
    <source>
        <dbReference type="RuleBase" id="RU361277"/>
    </source>
</evidence>
<dbReference type="Gene3D" id="3.40.50.720">
    <property type="entry name" value="NAD(P)-binding Rossmann-like Domain"/>
    <property type="match status" value="1"/>
</dbReference>
<keyword evidence="4" id="KW-0560">Oxidoreductase</keyword>
<reference evidence="8" key="1">
    <citation type="journal article" date="2019" name="Int. J. Syst. Evol. Microbiol.">
        <title>The Global Catalogue of Microorganisms (GCM) 10K type strain sequencing project: providing services to taxonomists for standard genome sequencing and annotation.</title>
        <authorList>
            <consortium name="The Broad Institute Genomics Platform"/>
            <consortium name="The Broad Institute Genome Sequencing Center for Infectious Disease"/>
            <person name="Wu L."/>
            <person name="Ma J."/>
        </authorList>
    </citation>
    <scope>NUCLEOTIDE SEQUENCE [LARGE SCALE GENOMIC DNA]</scope>
    <source>
        <strain evidence="8">NBRC 108894</strain>
    </source>
</reference>
<dbReference type="Pfam" id="PF00107">
    <property type="entry name" value="ADH_zinc_N"/>
    <property type="match status" value="1"/>
</dbReference>
<organism evidence="7 8">
    <name type="scientific">Pseudolysinimonas kribbensis</name>
    <dbReference type="NCBI Taxonomy" id="433641"/>
    <lineage>
        <taxon>Bacteria</taxon>
        <taxon>Bacillati</taxon>
        <taxon>Actinomycetota</taxon>
        <taxon>Actinomycetes</taxon>
        <taxon>Micrococcales</taxon>
        <taxon>Microbacteriaceae</taxon>
        <taxon>Pseudolysinimonas</taxon>
    </lineage>
</organism>
<comment type="similarity">
    <text evidence="5">Belongs to the zinc-containing alcohol dehydrogenase family.</text>
</comment>
<dbReference type="RefSeq" id="WP_284254273.1">
    <property type="nucleotide sequence ID" value="NZ_BSVB01000001.1"/>
</dbReference>
<dbReference type="SUPFAM" id="SSF50129">
    <property type="entry name" value="GroES-like"/>
    <property type="match status" value="1"/>
</dbReference>
<keyword evidence="3 5" id="KW-0862">Zinc</keyword>
<dbReference type="InterPro" id="IPR011032">
    <property type="entry name" value="GroES-like_sf"/>
</dbReference>
<dbReference type="PANTHER" id="PTHR43401">
    <property type="entry name" value="L-THREONINE 3-DEHYDROGENASE"/>
    <property type="match status" value="1"/>
</dbReference>
<evidence type="ECO:0000256" key="4">
    <source>
        <dbReference type="ARBA" id="ARBA00023002"/>
    </source>
</evidence>
<gene>
    <name evidence="7" type="ORF">GCM10025881_23310</name>
</gene>
<comment type="caution">
    <text evidence="7">The sequence shown here is derived from an EMBL/GenBank/DDBJ whole genome shotgun (WGS) entry which is preliminary data.</text>
</comment>
<dbReference type="InterPro" id="IPR050129">
    <property type="entry name" value="Zn_alcohol_dh"/>
</dbReference>
<evidence type="ECO:0000259" key="6">
    <source>
        <dbReference type="SMART" id="SM00829"/>
    </source>
</evidence>
<dbReference type="InterPro" id="IPR020843">
    <property type="entry name" value="ER"/>
</dbReference>
<evidence type="ECO:0000256" key="3">
    <source>
        <dbReference type="ARBA" id="ARBA00022833"/>
    </source>
</evidence>
<feature type="domain" description="Enoyl reductase (ER)" evidence="6">
    <location>
        <begin position="2"/>
        <end position="328"/>
    </location>
</feature>
<protein>
    <submittedName>
        <fullName evidence="7">Alcohol dehydrogenase</fullName>
    </submittedName>
</protein>
<evidence type="ECO:0000313" key="8">
    <source>
        <dbReference type="Proteomes" id="UP001157034"/>
    </source>
</evidence>
<keyword evidence="8" id="KW-1185">Reference proteome</keyword>
<proteinExistence type="inferred from homology"/>